<keyword evidence="8" id="KW-0902">Two-component regulatory system</keyword>
<dbReference type="CDD" id="cd00082">
    <property type="entry name" value="HisKA"/>
    <property type="match status" value="1"/>
</dbReference>
<protein>
    <recommendedName>
        <fullName evidence="10">Sensory/regulatory protein RpfC</fullName>
        <ecNumber evidence="2">2.7.13.3</ecNumber>
    </recommendedName>
</protein>
<dbReference type="EC" id="2.7.13.3" evidence="2"/>
<keyword evidence="6 16" id="KW-0418">Kinase</keyword>
<keyword evidence="17" id="KW-1185">Reference proteome</keyword>
<evidence type="ECO:0000256" key="10">
    <source>
        <dbReference type="ARBA" id="ARBA00068150"/>
    </source>
</evidence>
<dbReference type="InterPro" id="IPR004358">
    <property type="entry name" value="Sig_transdc_His_kin-like_C"/>
</dbReference>
<dbReference type="AlphaFoldDB" id="A0A1T4W6L8"/>
<proteinExistence type="predicted"/>
<dbReference type="SMART" id="SM00388">
    <property type="entry name" value="HisKA"/>
    <property type="match status" value="1"/>
</dbReference>
<feature type="domain" description="Histidine kinase" evidence="14">
    <location>
        <begin position="251"/>
        <end position="472"/>
    </location>
</feature>
<evidence type="ECO:0000256" key="5">
    <source>
        <dbReference type="ARBA" id="ARBA00022741"/>
    </source>
</evidence>
<dbReference type="InterPro" id="IPR003594">
    <property type="entry name" value="HATPase_dom"/>
</dbReference>
<reference evidence="17" key="1">
    <citation type="submission" date="2017-02" db="EMBL/GenBank/DDBJ databases">
        <authorList>
            <person name="Varghese N."/>
            <person name="Submissions S."/>
        </authorList>
    </citation>
    <scope>NUCLEOTIDE SEQUENCE [LARGE SCALE GENOMIC DNA]</scope>
    <source>
        <strain evidence="17">DSM 22720</strain>
    </source>
</reference>
<evidence type="ECO:0000259" key="14">
    <source>
        <dbReference type="PROSITE" id="PS50109"/>
    </source>
</evidence>
<dbReference type="PRINTS" id="PR00344">
    <property type="entry name" value="BCTRLSENSOR"/>
</dbReference>
<dbReference type="InterPro" id="IPR003661">
    <property type="entry name" value="HisK_dim/P_dom"/>
</dbReference>
<dbReference type="GO" id="GO:0005524">
    <property type="term" value="F:ATP binding"/>
    <property type="evidence" value="ECO:0007669"/>
    <property type="project" value="UniProtKB-KW"/>
</dbReference>
<organism evidence="16 17">
    <name type="scientific">Enterovibrio nigricans DSM 22720</name>
    <dbReference type="NCBI Taxonomy" id="1121868"/>
    <lineage>
        <taxon>Bacteria</taxon>
        <taxon>Pseudomonadati</taxon>
        <taxon>Pseudomonadota</taxon>
        <taxon>Gammaproteobacteria</taxon>
        <taxon>Vibrionales</taxon>
        <taxon>Vibrionaceae</taxon>
        <taxon>Enterovibrio</taxon>
    </lineage>
</organism>
<keyword evidence="7" id="KW-0067">ATP-binding</keyword>
<dbReference type="SUPFAM" id="SSF47384">
    <property type="entry name" value="Homodimeric domain of signal transducing histidine kinase"/>
    <property type="match status" value="1"/>
</dbReference>
<feature type="modified residue" description="4-aspartylphosphate" evidence="11">
    <location>
        <position position="694"/>
    </location>
</feature>
<feature type="modified residue" description="4-aspartylphosphate" evidence="11">
    <location>
        <position position="544"/>
    </location>
</feature>
<dbReference type="OrthoDB" id="9810730at2"/>
<keyword evidence="5" id="KW-0547">Nucleotide-binding</keyword>
<evidence type="ECO:0000256" key="3">
    <source>
        <dbReference type="ARBA" id="ARBA00022553"/>
    </source>
</evidence>
<dbReference type="Gene3D" id="3.30.565.10">
    <property type="entry name" value="Histidine kinase-like ATPase, C-terminal domain"/>
    <property type="match status" value="1"/>
</dbReference>
<dbReference type="InterPro" id="IPR005467">
    <property type="entry name" value="His_kinase_dom"/>
</dbReference>
<sequence length="781" mass="87592">MLNQNESLRPPVSMAARLVGRILLVCTLLAFLVAAFALYLDYQARYEQSRENAELIQKTDLPAVASSVWQEDVEQLNVVTDGIFRNPDVAYVVVYDQNRVLAEAGQPPSEPKLTYQWPIKYAQFGSEFELGYIRVDVSLQHLYNSLTERFITLLLFLGAATLVLGGLVFLIVYVEVVRPLIWVSKGVTKFDVDNMPEPIEPPHKGMGEELIRLYTQYNNTVERMRNNSQELKESKRVAERANKKKSEFLANMSHEIRTPMNGIIGMASLLKGTKLDEEQREFIDMLETSSLTLLDIINDILDFSKIEAGKLELDTVELNVFELNKDIEQMFKLRTKEKSIDFECHVDPDLTPLLMGDAPRLRQVMINLVGNAVKFTEKGNVRVNFQNVGERGDFCTVLFEVFDSGIGIPQEKLETIFEKFEQADGSTTRNFGGTGLGLAISKQIVELMGGELTVESQENKGSRFFFTVTFERAQEPEATPIDTLLFADTEMLLVDDSRLNMRITSIQLGNLGCHITCCVRPEDAEEMIAERIDTAKPYKLVILDKLMPSVDGFSVASQLRKRFGNRCPSLMMITAAPEVHDNVKLGTLGIEGYLSRPYKFSDLKNTILRVLRGQQPQLGVISELHQSNAGEVSQLSGSSSHFVGRILVVEDTKVNQRVTQAMLTKLGVEVVIAENGKIAVEYCENDAFNLIFMDCQMPIMDGFQASRLIREHHLADHAPIVALTANATAKDREECLKSGMDDYIAKPVSKADLERMLRLHLPTLEQGKAQTGSVAKLVEGR</sequence>
<dbReference type="InterPro" id="IPR033414">
    <property type="entry name" value="Sensor_dom"/>
</dbReference>
<evidence type="ECO:0000256" key="4">
    <source>
        <dbReference type="ARBA" id="ARBA00022679"/>
    </source>
</evidence>
<dbReference type="Pfam" id="PF02518">
    <property type="entry name" value="HATPase_c"/>
    <property type="match status" value="1"/>
</dbReference>
<feature type="coiled-coil region" evidence="12">
    <location>
        <begin position="214"/>
        <end position="251"/>
    </location>
</feature>
<dbReference type="PROSITE" id="PS50109">
    <property type="entry name" value="HIS_KIN"/>
    <property type="match status" value="1"/>
</dbReference>
<evidence type="ECO:0000256" key="6">
    <source>
        <dbReference type="ARBA" id="ARBA00022777"/>
    </source>
</evidence>
<dbReference type="SMART" id="SM00387">
    <property type="entry name" value="HATPase_c"/>
    <property type="match status" value="1"/>
</dbReference>
<feature type="transmembrane region" description="Helical" evidence="13">
    <location>
        <begin position="150"/>
        <end position="174"/>
    </location>
</feature>
<evidence type="ECO:0000313" key="17">
    <source>
        <dbReference type="Proteomes" id="UP000190162"/>
    </source>
</evidence>
<dbReference type="InterPro" id="IPR036097">
    <property type="entry name" value="HisK_dim/P_sf"/>
</dbReference>
<dbReference type="PANTHER" id="PTHR45339:SF1">
    <property type="entry name" value="HYBRID SIGNAL TRANSDUCTION HISTIDINE KINASE J"/>
    <property type="match status" value="1"/>
</dbReference>
<dbReference type="SMART" id="SM00448">
    <property type="entry name" value="REC"/>
    <property type="match status" value="2"/>
</dbReference>
<dbReference type="Pfam" id="PF00512">
    <property type="entry name" value="HisKA"/>
    <property type="match status" value="1"/>
</dbReference>
<evidence type="ECO:0000256" key="1">
    <source>
        <dbReference type="ARBA" id="ARBA00000085"/>
    </source>
</evidence>
<dbReference type="Gene3D" id="3.40.50.2300">
    <property type="match status" value="2"/>
</dbReference>
<evidence type="ECO:0000259" key="15">
    <source>
        <dbReference type="PROSITE" id="PS50110"/>
    </source>
</evidence>
<evidence type="ECO:0000256" key="8">
    <source>
        <dbReference type="ARBA" id="ARBA00023012"/>
    </source>
</evidence>
<dbReference type="Proteomes" id="UP000190162">
    <property type="component" value="Unassembled WGS sequence"/>
</dbReference>
<feature type="domain" description="Response regulatory" evidence="15">
    <location>
        <begin position="645"/>
        <end position="761"/>
    </location>
</feature>
<evidence type="ECO:0000256" key="11">
    <source>
        <dbReference type="PROSITE-ProRule" id="PRU00169"/>
    </source>
</evidence>
<name>A0A1T4W6L8_9GAMM</name>
<keyword evidence="12" id="KW-0175">Coiled coil</keyword>
<keyword evidence="13" id="KW-1133">Transmembrane helix</keyword>
<dbReference type="PROSITE" id="PS50110">
    <property type="entry name" value="RESPONSE_REGULATORY"/>
    <property type="match status" value="2"/>
</dbReference>
<keyword evidence="4" id="KW-0808">Transferase</keyword>
<keyword evidence="13" id="KW-0472">Membrane</keyword>
<dbReference type="SUPFAM" id="SSF55874">
    <property type="entry name" value="ATPase domain of HSP90 chaperone/DNA topoisomerase II/histidine kinase"/>
    <property type="match status" value="1"/>
</dbReference>
<dbReference type="CDD" id="cd17546">
    <property type="entry name" value="REC_hyHK_CKI1_RcsC-like"/>
    <property type="match status" value="1"/>
</dbReference>
<comment type="catalytic activity">
    <reaction evidence="1">
        <text>ATP + protein L-histidine = ADP + protein N-phospho-L-histidine.</text>
        <dbReference type="EC" id="2.7.13.3"/>
    </reaction>
</comment>
<feature type="domain" description="Response regulatory" evidence="15">
    <location>
        <begin position="490"/>
        <end position="611"/>
    </location>
</feature>
<dbReference type="FunFam" id="1.10.287.130:FF:000002">
    <property type="entry name" value="Two-component osmosensing histidine kinase"/>
    <property type="match status" value="1"/>
</dbReference>
<dbReference type="CDD" id="cd16922">
    <property type="entry name" value="HATPase_EvgS-ArcB-TorS-like"/>
    <property type="match status" value="1"/>
</dbReference>
<dbReference type="InterPro" id="IPR001789">
    <property type="entry name" value="Sig_transdc_resp-reg_receiver"/>
</dbReference>
<evidence type="ECO:0000256" key="7">
    <source>
        <dbReference type="ARBA" id="ARBA00022840"/>
    </source>
</evidence>
<feature type="transmembrane region" description="Helical" evidence="13">
    <location>
        <begin position="20"/>
        <end position="40"/>
    </location>
</feature>
<dbReference type="InterPro" id="IPR036890">
    <property type="entry name" value="HATPase_C_sf"/>
</dbReference>
<dbReference type="PANTHER" id="PTHR45339">
    <property type="entry name" value="HYBRID SIGNAL TRANSDUCTION HISTIDINE KINASE J"/>
    <property type="match status" value="1"/>
</dbReference>
<gene>
    <name evidence="16" type="ORF">SAMN02745132_04797</name>
</gene>
<keyword evidence="13" id="KW-0812">Transmembrane</keyword>
<dbReference type="InterPro" id="IPR011006">
    <property type="entry name" value="CheY-like_superfamily"/>
</dbReference>
<evidence type="ECO:0000313" key="16">
    <source>
        <dbReference type="EMBL" id="SKA72964.1"/>
    </source>
</evidence>
<dbReference type="Pfam" id="PF17149">
    <property type="entry name" value="CHASE5"/>
    <property type="match status" value="1"/>
</dbReference>
<evidence type="ECO:0000256" key="12">
    <source>
        <dbReference type="SAM" id="Coils"/>
    </source>
</evidence>
<accession>A0A1T4W6L8</accession>
<dbReference type="RefSeq" id="WP_078754760.1">
    <property type="nucleotide sequence ID" value="NZ_FUXU01000169.1"/>
</dbReference>
<comment type="subunit">
    <text evidence="9">At low DSF concentrations, interacts with RpfF.</text>
</comment>
<evidence type="ECO:0000256" key="13">
    <source>
        <dbReference type="SAM" id="Phobius"/>
    </source>
</evidence>
<dbReference type="GO" id="GO:0000155">
    <property type="term" value="F:phosphorelay sensor kinase activity"/>
    <property type="evidence" value="ECO:0007669"/>
    <property type="project" value="InterPro"/>
</dbReference>
<keyword evidence="3 11" id="KW-0597">Phosphoprotein</keyword>
<dbReference type="SUPFAM" id="SSF52172">
    <property type="entry name" value="CheY-like"/>
    <property type="match status" value="2"/>
</dbReference>
<evidence type="ECO:0000256" key="9">
    <source>
        <dbReference type="ARBA" id="ARBA00064003"/>
    </source>
</evidence>
<dbReference type="Gene3D" id="1.10.287.130">
    <property type="match status" value="1"/>
</dbReference>
<dbReference type="EMBL" id="FUXU01000169">
    <property type="protein sequence ID" value="SKA72964.1"/>
    <property type="molecule type" value="Genomic_DNA"/>
</dbReference>
<evidence type="ECO:0000256" key="2">
    <source>
        <dbReference type="ARBA" id="ARBA00012438"/>
    </source>
</evidence>
<dbReference type="FunFam" id="3.30.565.10:FF:000010">
    <property type="entry name" value="Sensor histidine kinase RcsC"/>
    <property type="match status" value="1"/>
</dbReference>
<dbReference type="Pfam" id="PF00072">
    <property type="entry name" value="Response_reg"/>
    <property type="match status" value="2"/>
</dbReference>